<evidence type="ECO:0000256" key="1">
    <source>
        <dbReference type="SAM" id="MobiDB-lite"/>
    </source>
</evidence>
<comment type="caution">
    <text evidence="2">The sequence shown here is derived from an EMBL/GenBank/DDBJ whole genome shotgun (WGS) entry which is preliminary data.</text>
</comment>
<reference evidence="2 3" key="1">
    <citation type="submission" date="2017-12" db="EMBL/GenBank/DDBJ databases">
        <title>Comparative genomics of Botrytis spp.</title>
        <authorList>
            <person name="Valero-Jimenez C.A."/>
            <person name="Tapia P."/>
            <person name="Veloso J."/>
            <person name="Silva-Moreno E."/>
            <person name="Staats M."/>
            <person name="Valdes J.H."/>
            <person name="Van Kan J.A.L."/>
        </authorList>
    </citation>
    <scope>NUCLEOTIDE SEQUENCE [LARGE SCALE GENOMIC DNA]</scope>
    <source>
        <strain evidence="2 3">MUCL3349</strain>
    </source>
</reference>
<name>A0A4Z1KBC0_9HELO</name>
<feature type="compositionally biased region" description="Basic and acidic residues" evidence="1">
    <location>
        <begin position="57"/>
        <end position="67"/>
    </location>
</feature>
<protein>
    <submittedName>
        <fullName evidence="2">Uncharacterized protein</fullName>
    </submittedName>
</protein>
<keyword evidence="3" id="KW-1185">Reference proteome</keyword>
<sequence length="203" mass="23566">MNLCIYSQQYNQLRTFITIILSSDAKSTLQRHPESKRRLSLGQNPKNLEAFSKTQSKGRERHTDNLRDRHKHGLDMTNTKLRDLEGPLKRKSRERYAGDFRNEHTSVKTRSRIADLDKESMKVLGASLEDESKEMMRIDEELRRSFDEVLLKSSQIKSNLKRLISTTKELLVLRGEPRTSSGDLQSDLRNLKKIRDLKSTIAP</sequence>
<dbReference type="AlphaFoldDB" id="A0A4Z1KBC0"/>
<organism evidence="2 3">
    <name type="scientific">Botrytis porri</name>
    <dbReference type="NCBI Taxonomy" id="87229"/>
    <lineage>
        <taxon>Eukaryota</taxon>
        <taxon>Fungi</taxon>
        <taxon>Dikarya</taxon>
        <taxon>Ascomycota</taxon>
        <taxon>Pezizomycotina</taxon>
        <taxon>Leotiomycetes</taxon>
        <taxon>Helotiales</taxon>
        <taxon>Sclerotiniaceae</taxon>
        <taxon>Botrytis</taxon>
    </lineage>
</organism>
<feature type="region of interest" description="Disordered" evidence="1">
    <location>
        <begin position="31"/>
        <end position="73"/>
    </location>
</feature>
<evidence type="ECO:0000313" key="2">
    <source>
        <dbReference type="EMBL" id="TGO83483.1"/>
    </source>
</evidence>
<accession>A0A4Z1KBC0</accession>
<gene>
    <name evidence="2" type="ORF">BPOR_0640g00040</name>
</gene>
<evidence type="ECO:0000313" key="3">
    <source>
        <dbReference type="Proteomes" id="UP000297280"/>
    </source>
</evidence>
<proteinExistence type="predicted"/>
<dbReference type="Proteomes" id="UP000297280">
    <property type="component" value="Unassembled WGS sequence"/>
</dbReference>
<dbReference type="EMBL" id="PQXO01000639">
    <property type="protein sequence ID" value="TGO83483.1"/>
    <property type="molecule type" value="Genomic_DNA"/>
</dbReference>